<dbReference type="Pfam" id="PF00215">
    <property type="entry name" value="OMPdecase"/>
    <property type="match status" value="1"/>
</dbReference>
<sequence>MEPRLIIALDFSSQKEVWDLLYQLNPSQCAVKVGFELFTQFGPELVKQLVKENFKVFLDLKFHDIPNTVAKACKVSADLGVWMLNVHALGGPKMMSAAHDALSSYGQTRPLLIAVTILTSTHESELQSIGLQKPLVSQVIDLALMAQIIGLDGVVCSAHEAALIKNNCNQGFLTVTPGIRLKESKQDDQTRIITPEQAIKEGSDYLVIGRPITQSPNPKKVVEEILLAMKQ</sequence>
<comment type="subunit">
    <text evidence="3 9">Homodimer.</text>
</comment>
<evidence type="ECO:0000256" key="5">
    <source>
        <dbReference type="ARBA" id="ARBA00022975"/>
    </source>
</evidence>
<dbReference type="SMART" id="SM00934">
    <property type="entry name" value="OMPdecase"/>
    <property type="match status" value="1"/>
</dbReference>
<keyword evidence="16" id="KW-1185">Reference proteome</keyword>
<dbReference type="PANTHER" id="PTHR32119">
    <property type="entry name" value="OROTIDINE 5'-PHOSPHATE DECARBOXYLASE"/>
    <property type="match status" value="1"/>
</dbReference>
<evidence type="ECO:0000256" key="1">
    <source>
        <dbReference type="ARBA" id="ARBA00002356"/>
    </source>
</evidence>
<keyword evidence="6 9" id="KW-0456">Lyase</keyword>
<comment type="pathway">
    <text evidence="2 9 12">Pyrimidine metabolism; UMP biosynthesis via de novo pathway; UMP from orotate: step 2/2.</text>
</comment>
<feature type="binding site" evidence="9 11">
    <location>
        <position position="180"/>
    </location>
    <ligand>
        <name>substrate</name>
    </ligand>
</feature>
<dbReference type="InterPro" id="IPR018089">
    <property type="entry name" value="OMPdecase_AS"/>
</dbReference>
<evidence type="ECO:0000256" key="12">
    <source>
        <dbReference type="RuleBase" id="RU000512"/>
    </source>
</evidence>
<dbReference type="EC" id="4.1.1.23" evidence="9"/>
<evidence type="ECO:0000256" key="10">
    <source>
        <dbReference type="PIRSR" id="PIRSR614732-1"/>
    </source>
</evidence>
<comment type="catalytic activity">
    <reaction evidence="7 9 12">
        <text>orotidine 5'-phosphate + H(+) = UMP + CO2</text>
        <dbReference type="Rhea" id="RHEA:11596"/>
        <dbReference type="ChEBI" id="CHEBI:15378"/>
        <dbReference type="ChEBI" id="CHEBI:16526"/>
        <dbReference type="ChEBI" id="CHEBI:57538"/>
        <dbReference type="ChEBI" id="CHEBI:57865"/>
        <dbReference type="EC" id="4.1.1.23"/>
    </reaction>
</comment>
<feature type="binding site" evidence="9 11">
    <location>
        <position position="210"/>
    </location>
    <ligand>
        <name>substrate</name>
    </ligand>
</feature>
<evidence type="ECO:0000313" key="17">
    <source>
        <dbReference type="Proteomes" id="UP000281170"/>
    </source>
</evidence>
<keyword evidence="15" id="KW-0614">Plasmid</keyword>
<evidence type="ECO:0000256" key="6">
    <source>
        <dbReference type="ARBA" id="ARBA00023239"/>
    </source>
</evidence>
<keyword evidence="4 9" id="KW-0210">Decarboxylase</keyword>
<dbReference type="FunFam" id="3.20.20.70:FF:000015">
    <property type="entry name" value="Orotidine 5'-phosphate decarboxylase"/>
    <property type="match status" value="1"/>
</dbReference>
<dbReference type="GO" id="GO:0006207">
    <property type="term" value="P:'de novo' pyrimidine nucleobase biosynthetic process"/>
    <property type="evidence" value="ECO:0007669"/>
    <property type="project" value="InterPro"/>
</dbReference>
<dbReference type="InterPro" id="IPR014732">
    <property type="entry name" value="OMPdecase"/>
</dbReference>
<feature type="binding site" evidence="9 11">
    <location>
        <position position="32"/>
    </location>
    <ligand>
        <name>substrate</name>
    </ligand>
</feature>
<evidence type="ECO:0000259" key="13">
    <source>
        <dbReference type="SMART" id="SM00934"/>
    </source>
</evidence>
<evidence type="ECO:0000256" key="3">
    <source>
        <dbReference type="ARBA" id="ARBA00011738"/>
    </source>
</evidence>
<dbReference type="InterPro" id="IPR011060">
    <property type="entry name" value="RibuloseP-bd_barrel"/>
</dbReference>
<proteinExistence type="inferred from homology"/>
<dbReference type="GO" id="GO:0044205">
    <property type="term" value="P:'de novo' UMP biosynthetic process"/>
    <property type="evidence" value="ECO:0007669"/>
    <property type="project" value="UniProtKB-UniRule"/>
</dbReference>
<comment type="function">
    <text evidence="1 9">Catalyzes the decarboxylation of orotidine 5'-monophosphate (OMP) to uridine 5'-monophosphate (UMP).</text>
</comment>
<organism evidence="14 16">
    <name type="scientific">Legionella adelaidensis</name>
    <dbReference type="NCBI Taxonomy" id="45056"/>
    <lineage>
        <taxon>Bacteria</taxon>
        <taxon>Pseudomonadati</taxon>
        <taxon>Pseudomonadota</taxon>
        <taxon>Gammaproteobacteria</taxon>
        <taxon>Legionellales</taxon>
        <taxon>Legionellaceae</taxon>
        <taxon>Legionella</taxon>
    </lineage>
</organism>
<feature type="active site" description="For OMPdecase activity" evidence="10">
    <location>
        <position position="61"/>
    </location>
</feature>
<dbReference type="NCBIfam" id="TIGR01740">
    <property type="entry name" value="pyrF"/>
    <property type="match status" value="1"/>
</dbReference>
<comment type="similarity">
    <text evidence="8 9">Belongs to the OMP decarboxylase family. Type 1 subfamily.</text>
</comment>
<dbReference type="RefSeq" id="WP_058461909.1">
    <property type="nucleotide sequence ID" value="NZ_CAAAHS010000005.1"/>
</dbReference>
<feature type="binding site" evidence="9 11">
    <location>
        <position position="119"/>
    </location>
    <ligand>
        <name>substrate</name>
    </ligand>
</feature>
<dbReference type="SUPFAM" id="SSF51366">
    <property type="entry name" value="Ribulose-phoshate binding barrel"/>
    <property type="match status" value="1"/>
</dbReference>
<dbReference type="KEGG" id="ladl:NCTC12735_00027"/>
<evidence type="ECO:0000256" key="4">
    <source>
        <dbReference type="ARBA" id="ARBA00022793"/>
    </source>
</evidence>
<reference evidence="15 17" key="2">
    <citation type="submission" date="2018-12" db="EMBL/GenBank/DDBJ databases">
        <authorList>
            <consortium name="Pathogen Informatics"/>
        </authorList>
    </citation>
    <scope>NUCLEOTIDE SEQUENCE [LARGE SCALE GENOMIC DNA]</scope>
    <source>
        <strain evidence="15 17">NCTC12735</strain>
        <plasmid evidence="17">2</plasmid>
    </source>
</reference>
<dbReference type="STRING" id="45056.Lade_0872"/>
<protein>
    <recommendedName>
        <fullName evidence="9">Orotidine 5'-phosphate decarboxylase</fullName>
        <ecNumber evidence="9">4.1.1.23</ecNumber>
    </recommendedName>
    <alternativeName>
        <fullName evidence="9">OMP decarboxylase</fullName>
        <shortName evidence="9">OMPDCase</shortName>
        <shortName evidence="9">OMPdecase</shortName>
    </alternativeName>
</protein>
<keyword evidence="5 9" id="KW-0665">Pyrimidine biosynthesis</keyword>
<dbReference type="PATRIC" id="fig|45056.6.peg.903"/>
<reference evidence="14 16" key="1">
    <citation type="submission" date="2015-11" db="EMBL/GenBank/DDBJ databases">
        <title>Identification of large and diverse effector repertoires of 38 Legionella species.</title>
        <authorList>
            <person name="Burstein D."/>
            <person name="Amaro F."/>
            <person name="Zusman T."/>
            <person name="Lifshitz Z."/>
            <person name="Cohen O."/>
            <person name="Gilbert J.A."/>
            <person name="Pupko T."/>
            <person name="Shuman H.A."/>
            <person name="Segal G."/>
        </authorList>
    </citation>
    <scope>NUCLEOTIDE SEQUENCE [LARGE SCALE GENOMIC DNA]</scope>
    <source>
        <strain evidence="14 16">1762-AUS-E</strain>
    </source>
</reference>
<accession>A0A0W0R560</accession>
<evidence type="ECO:0000313" key="16">
    <source>
        <dbReference type="Proteomes" id="UP000054859"/>
    </source>
</evidence>
<evidence type="ECO:0000256" key="8">
    <source>
        <dbReference type="ARBA" id="ARBA00061012"/>
    </source>
</evidence>
<feature type="active site" description="Proton donor" evidence="9">
    <location>
        <position position="61"/>
    </location>
</feature>
<gene>
    <name evidence="9 14" type="primary">pyrF</name>
    <name evidence="14" type="ORF">Lade_0872</name>
    <name evidence="15" type="ORF">NCTC12735_00027</name>
</gene>
<dbReference type="Proteomes" id="UP000281170">
    <property type="component" value="Plasmid 2"/>
</dbReference>
<evidence type="ECO:0000256" key="7">
    <source>
        <dbReference type="ARBA" id="ARBA00049157"/>
    </source>
</evidence>
<dbReference type="InterPro" id="IPR001754">
    <property type="entry name" value="OMPdeCOase_dom"/>
</dbReference>
<evidence type="ECO:0000313" key="15">
    <source>
        <dbReference type="EMBL" id="VEH81134.1"/>
    </source>
</evidence>
<dbReference type="PANTHER" id="PTHR32119:SF2">
    <property type="entry name" value="OROTIDINE 5'-PHOSPHATE DECARBOXYLASE"/>
    <property type="match status" value="1"/>
</dbReference>
<evidence type="ECO:0000256" key="9">
    <source>
        <dbReference type="HAMAP-Rule" id="MF_01200"/>
    </source>
</evidence>
<geneLocation type="plasmid" evidence="15">
    <name>2</name>
</geneLocation>
<dbReference type="GO" id="GO:0005829">
    <property type="term" value="C:cytosol"/>
    <property type="evidence" value="ECO:0007669"/>
    <property type="project" value="TreeGrafter"/>
</dbReference>
<dbReference type="Gene3D" id="3.20.20.70">
    <property type="entry name" value="Aldolase class I"/>
    <property type="match status" value="1"/>
</dbReference>
<dbReference type="EMBL" id="LNKA01000001">
    <property type="protein sequence ID" value="KTC66214.1"/>
    <property type="molecule type" value="Genomic_DNA"/>
</dbReference>
<dbReference type="GO" id="GO:0004590">
    <property type="term" value="F:orotidine-5'-phosphate decarboxylase activity"/>
    <property type="evidence" value="ECO:0007669"/>
    <property type="project" value="UniProtKB-UniRule"/>
</dbReference>
<dbReference type="CDD" id="cd04725">
    <property type="entry name" value="OMP_decarboxylase_like"/>
    <property type="match status" value="1"/>
</dbReference>
<dbReference type="NCBIfam" id="NF001273">
    <property type="entry name" value="PRK00230.1"/>
    <property type="match status" value="1"/>
</dbReference>
<dbReference type="Proteomes" id="UP000054859">
    <property type="component" value="Unassembled WGS sequence"/>
</dbReference>
<feature type="active site" description="For OMPdecase activity" evidence="10">
    <location>
        <position position="64"/>
    </location>
</feature>
<evidence type="ECO:0000256" key="2">
    <source>
        <dbReference type="ARBA" id="ARBA00004861"/>
    </source>
</evidence>
<feature type="domain" description="Orotidine 5'-phosphate decarboxylase" evidence="13">
    <location>
        <begin position="4"/>
        <end position="225"/>
    </location>
</feature>
<dbReference type="InterPro" id="IPR013785">
    <property type="entry name" value="Aldolase_TIM"/>
</dbReference>
<feature type="active site" description="For OMPdecase activity" evidence="10">
    <location>
        <position position="59"/>
    </location>
</feature>
<dbReference type="InterPro" id="IPR047596">
    <property type="entry name" value="OMPdecase_bac"/>
</dbReference>
<dbReference type="UniPathway" id="UPA00070">
    <property type="reaction ID" value="UER00120"/>
</dbReference>
<feature type="binding site" evidence="9">
    <location>
        <begin position="59"/>
        <end position="68"/>
    </location>
    <ligand>
        <name>substrate</name>
    </ligand>
</feature>
<feature type="binding site" evidence="9 11">
    <location>
        <position position="189"/>
    </location>
    <ligand>
        <name>substrate</name>
    </ligand>
</feature>
<feature type="binding site" evidence="9 11">
    <location>
        <position position="209"/>
    </location>
    <ligand>
        <name>substrate</name>
    </ligand>
</feature>
<dbReference type="EMBL" id="LR134411">
    <property type="protein sequence ID" value="VEH81134.1"/>
    <property type="molecule type" value="Genomic_DNA"/>
</dbReference>
<dbReference type="PROSITE" id="PS00156">
    <property type="entry name" value="OMPDECASE"/>
    <property type="match status" value="1"/>
</dbReference>
<dbReference type="OrthoDB" id="9806203at2"/>
<name>A0A0W0R560_9GAMM</name>
<evidence type="ECO:0000313" key="14">
    <source>
        <dbReference type="EMBL" id="KTC66214.1"/>
    </source>
</evidence>
<dbReference type="AlphaFoldDB" id="A0A0W0R560"/>
<dbReference type="HAMAP" id="MF_01200_B">
    <property type="entry name" value="OMPdecase_type1_B"/>
    <property type="match status" value="1"/>
</dbReference>
<feature type="binding site" evidence="9 11">
    <location>
        <position position="10"/>
    </location>
    <ligand>
        <name>substrate</name>
    </ligand>
</feature>
<evidence type="ECO:0000256" key="11">
    <source>
        <dbReference type="PIRSR" id="PIRSR614732-2"/>
    </source>
</evidence>